<dbReference type="AlphaFoldDB" id="A0A1B6HP52"/>
<sequence>LKPQVLGVGLSFVINTAKFSPYHESIMAYSASNGDLALYDLDISMKNAPALVLSNKNASGIKSISDLAYVDSNLIVARSLNTISLFDIRRPTLPVLSVDLLT</sequence>
<gene>
    <name evidence="1" type="ORF">g.58777</name>
</gene>
<evidence type="ECO:0000313" key="1">
    <source>
        <dbReference type="EMBL" id="JAS76467.1"/>
    </source>
</evidence>
<dbReference type="SUPFAM" id="SSF50978">
    <property type="entry name" value="WD40 repeat-like"/>
    <property type="match status" value="1"/>
</dbReference>
<feature type="non-terminal residue" evidence="1">
    <location>
        <position position="102"/>
    </location>
</feature>
<reference evidence="1" key="1">
    <citation type="submission" date="2015-11" db="EMBL/GenBank/DDBJ databases">
        <title>De novo transcriptome assembly of four potential Pierce s Disease insect vectors from Arizona vineyards.</title>
        <authorList>
            <person name="Tassone E.E."/>
        </authorList>
    </citation>
    <scope>NUCLEOTIDE SEQUENCE</scope>
</reference>
<protein>
    <submittedName>
        <fullName evidence="1">Uncharacterized protein</fullName>
    </submittedName>
</protein>
<dbReference type="EMBL" id="GECU01031239">
    <property type="protein sequence ID" value="JAS76467.1"/>
    <property type="molecule type" value="Transcribed_RNA"/>
</dbReference>
<name>A0A1B6HP52_9HEMI</name>
<feature type="non-terminal residue" evidence="1">
    <location>
        <position position="1"/>
    </location>
</feature>
<proteinExistence type="predicted"/>
<organism evidence="1">
    <name type="scientific">Homalodisca liturata</name>
    <dbReference type="NCBI Taxonomy" id="320908"/>
    <lineage>
        <taxon>Eukaryota</taxon>
        <taxon>Metazoa</taxon>
        <taxon>Ecdysozoa</taxon>
        <taxon>Arthropoda</taxon>
        <taxon>Hexapoda</taxon>
        <taxon>Insecta</taxon>
        <taxon>Pterygota</taxon>
        <taxon>Neoptera</taxon>
        <taxon>Paraneoptera</taxon>
        <taxon>Hemiptera</taxon>
        <taxon>Auchenorrhyncha</taxon>
        <taxon>Membracoidea</taxon>
        <taxon>Cicadellidae</taxon>
        <taxon>Cicadellinae</taxon>
        <taxon>Proconiini</taxon>
        <taxon>Homalodisca</taxon>
    </lineage>
</organism>
<dbReference type="InterPro" id="IPR036322">
    <property type="entry name" value="WD40_repeat_dom_sf"/>
</dbReference>
<accession>A0A1B6HP52</accession>